<dbReference type="InterPro" id="IPR027417">
    <property type="entry name" value="P-loop_NTPase"/>
</dbReference>
<comment type="caution">
    <text evidence="1">The sequence shown here is derived from an EMBL/GenBank/DDBJ whole genome shotgun (WGS) entry which is preliminary data.</text>
</comment>
<name>A0ABU5CLH4_9BACI</name>
<gene>
    <name evidence="1" type="ORF">P5G51_019490</name>
</gene>
<dbReference type="Gene3D" id="3.40.50.300">
    <property type="entry name" value="P-loop containing nucleotide triphosphate hydrolases"/>
    <property type="match status" value="1"/>
</dbReference>
<evidence type="ECO:0000313" key="2">
    <source>
        <dbReference type="Proteomes" id="UP001228376"/>
    </source>
</evidence>
<reference evidence="1 2" key="1">
    <citation type="submission" date="2023-10" db="EMBL/GenBank/DDBJ databases">
        <title>179-bfca-hs.</title>
        <authorList>
            <person name="Miliotis G."/>
            <person name="Sengupta P."/>
            <person name="Hameed A."/>
            <person name="Chuvochina M."/>
            <person name="Mcdonagh F."/>
            <person name="Simpson A.C."/>
            <person name="Singh N.K."/>
            <person name="Rekha P.D."/>
            <person name="Raman K."/>
            <person name="Hugenholtz P."/>
            <person name="Venkateswaran K."/>
        </authorList>
    </citation>
    <scope>NUCLEOTIDE SEQUENCE [LARGE SCALE GENOMIC DNA]</scope>
    <source>
        <strain evidence="1 2">179-BFC-A-HS</strain>
    </source>
</reference>
<dbReference type="SUPFAM" id="SSF52540">
    <property type="entry name" value="P-loop containing nucleoside triphosphate hydrolases"/>
    <property type="match status" value="1"/>
</dbReference>
<organism evidence="1 2">
    <name type="scientific">Tigheibacillus jepli</name>
    <dbReference type="NCBI Taxonomy" id="3035914"/>
    <lineage>
        <taxon>Bacteria</taxon>
        <taxon>Bacillati</taxon>
        <taxon>Bacillota</taxon>
        <taxon>Bacilli</taxon>
        <taxon>Bacillales</taxon>
        <taxon>Bacillaceae</taxon>
        <taxon>Tigheibacillus</taxon>
    </lineage>
</organism>
<keyword evidence="1" id="KW-0067">ATP-binding</keyword>
<keyword evidence="1" id="KW-0547">Nucleotide-binding</keyword>
<protein>
    <submittedName>
        <fullName evidence="1">ATP-binding protein</fullName>
    </submittedName>
</protein>
<dbReference type="PANTHER" id="PTHR42957:SF1">
    <property type="entry name" value="HELICASE MJ1565-RELATED"/>
    <property type="match status" value="1"/>
</dbReference>
<dbReference type="GO" id="GO:0005524">
    <property type="term" value="F:ATP binding"/>
    <property type="evidence" value="ECO:0007669"/>
    <property type="project" value="UniProtKB-KW"/>
</dbReference>
<dbReference type="PANTHER" id="PTHR42957">
    <property type="entry name" value="HELICASE MJ1565-RELATED"/>
    <property type="match status" value="1"/>
</dbReference>
<keyword evidence="2" id="KW-1185">Reference proteome</keyword>
<dbReference type="CDD" id="cd01127">
    <property type="entry name" value="TrwB_TraG_TraD_VirD4"/>
    <property type="match status" value="1"/>
</dbReference>
<dbReference type="Proteomes" id="UP001228376">
    <property type="component" value="Unassembled WGS sequence"/>
</dbReference>
<dbReference type="InterPro" id="IPR008571">
    <property type="entry name" value="HerA-like"/>
</dbReference>
<dbReference type="EMBL" id="JAROCA020000003">
    <property type="protein sequence ID" value="MDY0407224.1"/>
    <property type="molecule type" value="Genomic_DNA"/>
</dbReference>
<evidence type="ECO:0000313" key="1">
    <source>
        <dbReference type="EMBL" id="MDY0407224.1"/>
    </source>
</evidence>
<sequence>MRPIPYLIQDLLIKLQEDDTRKGIGANNRAVKGEWEGKLTRFISRLEAKVSDRRYGFLFQPPERVLEYDWLGQLLQQLLGYNSKRKGIKIIDFSEVPPDVLPVVTGTLARILYEIQFWMDSKHRTPFTILCDEAHLYLPVKEEANSIERQALENFERISKEGRKYGVSLLVVSQRPSDVSKTILSQCNNFIVLRLTNDRDQGVVKRLMPDSMKGITDCLPLLDIGEALILGDSILLPNRIKLDIPKIKPDSMTKDFWKEWSKVKPKNSSIYQAVENLRSQSRKEKSDV</sequence>
<proteinExistence type="predicted"/>
<accession>A0ABU5CLH4</accession>
<dbReference type="RefSeq" id="WP_306068235.1">
    <property type="nucleotide sequence ID" value="NZ_JAROCA020000003.1"/>
</dbReference>